<dbReference type="InterPro" id="IPR007492">
    <property type="entry name" value="LytTR_DNA-bd_dom"/>
</dbReference>
<dbReference type="PROSITE" id="PS50110">
    <property type="entry name" value="RESPONSE_REGULATORY"/>
    <property type="match status" value="1"/>
</dbReference>
<dbReference type="PANTHER" id="PTHR37299:SF1">
    <property type="entry name" value="STAGE 0 SPORULATION PROTEIN A HOMOLOG"/>
    <property type="match status" value="1"/>
</dbReference>
<feature type="domain" description="Response regulatory" evidence="2">
    <location>
        <begin position="3"/>
        <end position="114"/>
    </location>
</feature>
<organism evidence="4 5">
    <name type="scientific">Sphingobacterium oryzagri</name>
    <dbReference type="NCBI Taxonomy" id="3025669"/>
    <lineage>
        <taxon>Bacteria</taxon>
        <taxon>Pseudomonadati</taxon>
        <taxon>Bacteroidota</taxon>
        <taxon>Sphingobacteriia</taxon>
        <taxon>Sphingobacteriales</taxon>
        <taxon>Sphingobacteriaceae</taxon>
        <taxon>Sphingobacterium</taxon>
    </lineage>
</organism>
<dbReference type="GO" id="GO:0003677">
    <property type="term" value="F:DNA binding"/>
    <property type="evidence" value="ECO:0007669"/>
    <property type="project" value="UniProtKB-KW"/>
</dbReference>
<evidence type="ECO:0000256" key="1">
    <source>
        <dbReference type="PROSITE-ProRule" id="PRU00169"/>
    </source>
</evidence>
<feature type="domain" description="HTH LytTR-type" evidence="3">
    <location>
        <begin position="131"/>
        <end position="203"/>
    </location>
</feature>
<evidence type="ECO:0000259" key="3">
    <source>
        <dbReference type="PROSITE" id="PS50930"/>
    </source>
</evidence>
<dbReference type="Gene3D" id="3.40.50.2300">
    <property type="match status" value="1"/>
</dbReference>
<dbReference type="InterPro" id="IPR011006">
    <property type="entry name" value="CheY-like_superfamily"/>
</dbReference>
<dbReference type="InterPro" id="IPR001789">
    <property type="entry name" value="Sig_transdc_resp-reg_receiver"/>
</dbReference>
<proteinExistence type="predicted"/>
<gene>
    <name evidence="4" type="ORF">PQ465_07735</name>
</gene>
<keyword evidence="5" id="KW-1185">Reference proteome</keyword>
<dbReference type="PROSITE" id="PS50930">
    <property type="entry name" value="HTH_LYTTR"/>
    <property type="match status" value="1"/>
</dbReference>
<protein>
    <submittedName>
        <fullName evidence="4">LytTR family DNA-binding domain-containing protein</fullName>
    </submittedName>
</protein>
<dbReference type="PANTHER" id="PTHR37299">
    <property type="entry name" value="TRANSCRIPTIONAL REGULATOR-RELATED"/>
    <property type="match status" value="1"/>
</dbReference>
<name>A0ABY7WPB0_9SPHI</name>
<keyword evidence="4" id="KW-0238">DNA-binding</keyword>
<dbReference type="Proteomes" id="UP001221558">
    <property type="component" value="Chromosome"/>
</dbReference>
<feature type="modified residue" description="4-aspartylphosphate" evidence="1">
    <location>
        <position position="54"/>
    </location>
</feature>
<sequence length="236" mass="27310">MIRCLLIDDEKIANDLLLSKLTKISFVEVVGVFDNAFDALRVLDSAKVDLVFCDIQMPDITGVNFYKSLKNPPLFAFITGNPDFALEGYELDILDYIVKPYSMDRILKTLRKAQTVIRHRAANYIENQDNLIIRDRSHIAIIPYNDVFFIKADKDYVWIETLEKQYHIWKRLIDMEDILKSAQQFIRIHKSYIVNLNFARRIEGNTIKMKGSIQDIAIGGQYRTALLKKLGLSSTE</sequence>
<dbReference type="Gene3D" id="2.40.50.1020">
    <property type="entry name" value="LytTr DNA-binding domain"/>
    <property type="match status" value="1"/>
</dbReference>
<evidence type="ECO:0000313" key="5">
    <source>
        <dbReference type="Proteomes" id="UP001221558"/>
    </source>
</evidence>
<dbReference type="SUPFAM" id="SSF52172">
    <property type="entry name" value="CheY-like"/>
    <property type="match status" value="1"/>
</dbReference>
<dbReference type="SMART" id="SM00850">
    <property type="entry name" value="LytTR"/>
    <property type="match status" value="1"/>
</dbReference>
<evidence type="ECO:0000313" key="4">
    <source>
        <dbReference type="EMBL" id="WDF70258.1"/>
    </source>
</evidence>
<dbReference type="EMBL" id="CP117880">
    <property type="protein sequence ID" value="WDF70258.1"/>
    <property type="molecule type" value="Genomic_DNA"/>
</dbReference>
<accession>A0ABY7WPB0</accession>
<dbReference type="RefSeq" id="WP_274268967.1">
    <property type="nucleotide sequence ID" value="NZ_CP117880.1"/>
</dbReference>
<dbReference type="SMART" id="SM00448">
    <property type="entry name" value="REC"/>
    <property type="match status" value="1"/>
</dbReference>
<keyword evidence="1" id="KW-0597">Phosphoprotein</keyword>
<dbReference type="InterPro" id="IPR046947">
    <property type="entry name" value="LytR-like"/>
</dbReference>
<reference evidence="4 5" key="1">
    <citation type="submission" date="2023-02" db="EMBL/GenBank/DDBJ databases">
        <title>Genome sequence of Sphingobacterium sp. KACC 22765.</title>
        <authorList>
            <person name="Kim S."/>
            <person name="Heo J."/>
            <person name="Kwon S.-W."/>
        </authorList>
    </citation>
    <scope>NUCLEOTIDE SEQUENCE [LARGE SCALE GENOMIC DNA]</scope>
    <source>
        <strain evidence="4 5">KACC 22765</strain>
    </source>
</reference>
<evidence type="ECO:0000259" key="2">
    <source>
        <dbReference type="PROSITE" id="PS50110"/>
    </source>
</evidence>
<dbReference type="Pfam" id="PF04397">
    <property type="entry name" value="LytTR"/>
    <property type="match status" value="1"/>
</dbReference>
<dbReference type="Pfam" id="PF00072">
    <property type="entry name" value="Response_reg"/>
    <property type="match status" value="1"/>
</dbReference>